<evidence type="ECO:0000313" key="1">
    <source>
        <dbReference type="EMBL" id="CAG8512817.1"/>
    </source>
</evidence>
<name>A0A9N8ZZV8_FUNMO</name>
<accession>A0A9N8ZZV8</accession>
<proteinExistence type="predicted"/>
<dbReference type="Proteomes" id="UP000789375">
    <property type="component" value="Unassembled WGS sequence"/>
</dbReference>
<evidence type="ECO:0000313" key="2">
    <source>
        <dbReference type="Proteomes" id="UP000789375"/>
    </source>
</evidence>
<gene>
    <name evidence="1" type="ORF">FMOSSE_LOCUS4629</name>
</gene>
<organism evidence="1 2">
    <name type="scientific">Funneliformis mosseae</name>
    <name type="common">Endomycorrhizal fungus</name>
    <name type="synonym">Glomus mosseae</name>
    <dbReference type="NCBI Taxonomy" id="27381"/>
    <lineage>
        <taxon>Eukaryota</taxon>
        <taxon>Fungi</taxon>
        <taxon>Fungi incertae sedis</taxon>
        <taxon>Mucoromycota</taxon>
        <taxon>Glomeromycotina</taxon>
        <taxon>Glomeromycetes</taxon>
        <taxon>Glomerales</taxon>
        <taxon>Glomeraceae</taxon>
        <taxon>Funneliformis</taxon>
    </lineage>
</organism>
<reference evidence="1" key="1">
    <citation type="submission" date="2021-06" db="EMBL/GenBank/DDBJ databases">
        <authorList>
            <person name="Kallberg Y."/>
            <person name="Tangrot J."/>
            <person name="Rosling A."/>
        </authorList>
    </citation>
    <scope>NUCLEOTIDE SEQUENCE</scope>
    <source>
        <strain evidence="1">87-6 pot B 2015</strain>
    </source>
</reference>
<dbReference type="EMBL" id="CAJVPP010000796">
    <property type="protein sequence ID" value="CAG8512817.1"/>
    <property type="molecule type" value="Genomic_DNA"/>
</dbReference>
<keyword evidence="2" id="KW-1185">Reference proteome</keyword>
<comment type="caution">
    <text evidence="1">The sequence shown here is derived from an EMBL/GenBank/DDBJ whole genome shotgun (WGS) entry which is preliminary data.</text>
</comment>
<protein>
    <submittedName>
        <fullName evidence="1">14657_t:CDS:1</fullName>
    </submittedName>
</protein>
<sequence>MSAQDQLLTNKGSEVHLCEQPLARVITKKKRSIIGEQYYEEFSMEFWKELDICFSGVYFSKSKIFFLKHLLFLESQRSMTSSNTTIQLTLLTPDPLKTNSDTSSFSHK</sequence>
<dbReference type="AlphaFoldDB" id="A0A9N8ZZV8"/>